<evidence type="ECO:0000256" key="1">
    <source>
        <dbReference type="ARBA" id="ARBA00022676"/>
    </source>
</evidence>
<proteinExistence type="predicted"/>
<dbReference type="FunCoup" id="A0A1E5RAA5">
    <property type="interactions" value="317"/>
</dbReference>
<dbReference type="GO" id="GO:0004048">
    <property type="term" value="F:anthranilate phosphoribosyltransferase activity"/>
    <property type="evidence" value="ECO:0007669"/>
    <property type="project" value="InterPro"/>
</dbReference>
<dbReference type="PANTHER" id="PTHR43285">
    <property type="entry name" value="ANTHRANILATE PHOSPHORIBOSYLTRANSFERASE"/>
    <property type="match status" value="1"/>
</dbReference>
<keyword evidence="1 4" id="KW-0328">Glycosyltransferase</keyword>
<dbReference type="InterPro" id="IPR035902">
    <property type="entry name" value="Nuc_phospho_transferase"/>
</dbReference>
<dbReference type="EMBL" id="LPNM01000008">
    <property type="protein sequence ID" value="OEJ83840.1"/>
    <property type="molecule type" value="Genomic_DNA"/>
</dbReference>
<dbReference type="Proteomes" id="UP000095728">
    <property type="component" value="Unassembled WGS sequence"/>
</dbReference>
<dbReference type="GO" id="GO:0000162">
    <property type="term" value="P:L-tryptophan biosynthetic process"/>
    <property type="evidence" value="ECO:0007669"/>
    <property type="project" value="InterPro"/>
</dbReference>
<evidence type="ECO:0000313" key="4">
    <source>
        <dbReference type="EMBL" id="OEJ83840.1"/>
    </source>
</evidence>
<comment type="caution">
    <text evidence="4">The sequence shown here is derived from an EMBL/GenBank/DDBJ whole genome shotgun (WGS) entry which is preliminary data.</text>
</comment>
<dbReference type="Gene3D" id="3.40.1030.10">
    <property type="entry name" value="Nucleoside phosphorylase/phosphoribosyltransferase catalytic domain"/>
    <property type="match status" value="1"/>
</dbReference>
<dbReference type="InterPro" id="IPR000312">
    <property type="entry name" value="Glycosyl_Trfase_fam3"/>
</dbReference>
<evidence type="ECO:0000259" key="3">
    <source>
        <dbReference type="Pfam" id="PF00591"/>
    </source>
</evidence>
<keyword evidence="5" id="KW-1185">Reference proteome</keyword>
<accession>A0A1E5RAA5</accession>
<feature type="domain" description="Glycosyl transferase family 3" evidence="3">
    <location>
        <begin position="109"/>
        <end position="371"/>
    </location>
</feature>
<dbReference type="Pfam" id="PF00591">
    <property type="entry name" value="Glycos_transf_3"/>
    <property type="match status" value="1"/>
</dbReference>
<organism evidence="4 5">
    <name type="scientific">Hanseniaspora osmophila</name>
    <dbReference type="NCBI Taxonomy" id="56408"/>
    <lineage>
        <taxon>Eukaryota</taxon>
        <taxon>Fungi</taxon>
        <taxon>Dikarya</taxon>
        <taxon>Ascomycota</taxon>
        <taxon>Saccharomycotina</taxon>
        <taxon>Saccharomycetes</taxon>
        <taxon>Saccharomycodales</taxon>
        <taxon>Saccharomycodaceae</taxon>
        <taxon>Hanseniaspora</taxon>
    </lineage>
</organism>
<dbReference type="InterPro" id="IPR005940">
    <property type="entry name" value="Anthranilate_Pribosyl_Tfrase"/>
</dbReference>
<evidence type="ECO:0000256" key="2">
    <source>
        <dbReference type="ARBA" id="ARBA00022679"/>
    </source>
</evidence>
<reference evidence="5" key="1">
    <citation type="journal article" date="2016" name="Genome Announc.">
        <title>Genome sequences of three species of Hanseniaspora isolated from spontaneous wine fermentations.</title>
        <authorList>
            <person name="Sternes P.R."/>
            <person name="Lee D."/>
            <person name="Kutyna D.R."/>
            <person name="Borneman A.R."/>
        </authorList>
    </citation>
    <scope>NUCLEOTIDE SEQUENCE [LARGE SCALE GENOMIC DNA]</scope>
    <source>
        <strain evidence="5">AWRI3579</strain>
    </source>
</reference>
<dbReference type="PANTHER" id="PTHR43285:SF2">
    <property type="entry name" value="ANTHRANILATE PHOSPHORIBOSYLTRANSFERASE"/>
    <property type="match status" value="1"/>
</dbReference>
<dbReference type="OrthoDB" id="427800at2759"/>
<dbReference type="STRING" id="56408.A0A1E5RAA5"/>
<dbReference type="InParanoid" id="A0A1E5RAA5"/>
<keyword evidence="2 4" id="KW-0808">Transferase</keyword>
<dbReference type="AlphaFoldDB" id="A0A1E5RAA5"/>
<dbReference type="GO" id="GO:0005829">
    <property type="term" value="C:cytosol"/>
    <property type="evidence" value="ECO:0007669"/>
    <property type="project" value="TreeGrafter"/>
</dbReference>
<protein>
    <submittedName>
        <fullName evidence="4">Anthranilate phosphoribosyltransferase</fullName>
    </submittedName>
</protein>
<dbReference type="NCBIfam" id="TIGR01245">
    <property type="entry name" value="trpD"/>
    <property type="match status" value="1"/>
</dbReference>
<name>A0A1E5RAA5_9ASCO</name>
<gene>
    <name evidence="4" type="ORF">AWRI3579_g2717</name>
</gene>
<evidence type="ECO:0000313" key="5">
    <source>
        <dbReference type="Proteomes" id="UP000095728"/>
    </source>
</evidence>
<sequence length="386" mass="42352">MSEFTKNLSVHTKSILNGTFVPQNLYDCLIDIVTYLSTTKFSPVNEDEKLQSYVNISSFLTALRSKELDIKAEYIASAAKAILTFSNVVQTERIFKDLTSNSTQDEQEIVADIVGTGGDGQNTFNVSTSAAIVVSGIPGIKIVKHGGKASTSNSGAGDLINHLGVVSAKVHSANVEKHLYHKNKFLFLLASQFHNGMFHLAELRKLMKIPTIFNVLGPLLHPVDLVNKRILGVYSEKLGQEYAKASKLIYPNSNTMVVFGKCGLDELSPIGETKIWEVSPDSNEILTFQLSPQDFGLQEYPLSQCLSEGPKENAEFLENKILKGAFHKGENPIYDYILLNSALLYCLCTNTKDYKNAVAIVEESIHSGAALSALHSFVASVQELEI</sequence>
<dbReference type="SUPFAM" id="SSF52418">
    <property type="entry name" value="Nucleoside phosphorylase/phosphoribosyltransferase catalytic domain"/>
    <property type="match status" value="1"/>
</dbReference>